<sequence length="48" mass="5068">GMAQGGTEGARRAAGGIDRPSFHLSPQPPPPKRKKDTTSTQPRPSERG</sequence>
<organism evidence="2">
    <name type="scientific">Tetraselmis sp. GSL018</name>
    <dbReference type="NCBI Taxonomy" id="582737"/>
    <lineage>
        <taxon>Eukaryota</taxon>
        <taxon>Viridiplantae</taxon>
        <taxon>Chlorophyta</taxon>
        <taxon>core chlorophytes</taxon>
        <taxon>Chlorodendrophyceae</taxon>
        <taxon>Chlorodendrales</taxon>
        <taxon>Chlorodendraceae</taxon>
        <taxon>Tetraselmis</taxon>
    </lineage>
</organism>
<protein>
    <submittedName>
        <fullName evidence="2">Uncharacterized protein</fullName>
    </submittedName>
</protein>
<feature type="region of interest" description="Disordered" evidence="1">
    <location>
        <begin position="1"/>
        <end position="48"/>
    </location>
</feature>
<dbReference type="EMBL" id="GBEZ01005019">
    <property type="protein sequence ID" value="JAC80248.1"/>
    <property type="molecule type" value="Transcribed_RNA"/>
</dbReference>
<feature type="non-terminal residue" evidence="2">
    <location>
        <position position="1"/>
    </location>
</feature>
<accession>A0A061S7M5</accession>
<evidence type="ECO:0000256" key="1">
    <source>
        <dbReference type="SAM" id="MobiDB-lite"/>
    </source>
</evidence>
<dbReference type="AlphaFoldDB" id="A0A061S7M5"/>
<evidence type="ECO:0000313" key="2">
    <source>
        <dbReference type="EMBL" id="JAC80248.1"/>
    </source>
</evidence>
<name>A0A061S7M5_9CHLO</name>
<gene>
    <name evidence="2" type="ORF">TSPGSL018_10715</name>
</gene>
<reference evidence="2" key="1">
    <citation type="submission" date="2014-05" db="EMBL/GenBank/DDBJ databases">
        <title>The transcriptome of the halophilic microalga Tetraselmis sp. GSL018 isolated from the Great Salt Lake, Utah.</title>
        <authorList>
            <person name="Jinkerson R.E."/>
            <person name="D'Adamo S."/>
            <person name="Posewitz M.C."/>
        </authorList>
    </citation>
    <scope>NUCLEOTIDE SEQUENCE</scope>
    <source>
        <strain evidence="2">GSL018</strain>
    </source>
</reference>
<proteinExistence type="predicted"/>
<feature type="compositionally biased region" description="Polar residues" evidence="1">
    <location>
        <begin position="38"/>
        <end position="48"/>
    </location>
</feature>